<feature type="domain" description="NodB homology" evidence="1">
    <location>
        <begin position="20"/>
        <end position="83"/>
    </location>
</feature>
<dbReference type="Proteomes" id="UP000198809">
    <property type="component" value="Unassembled WGS sequence"/>
</dbReference>
<dbReference type="Gene3D" id="3.20.20.370">
    <property type="entry name" value="Glycoside hydrolase/deacetylase"/>
    <property type="match status" value="1"/>
</dbReference>
<dbReference type="STRING" id="1333845.SAMN04487895_10137"/>
<evidence type="ECO:0000313" key="3">
    <source>
        <dbReference type="Proteomes" id="UP000198809"/>
    </source>
</evidence>
<evidence type="ECO:0000313" key="2">
    <source>
        <dbReference type="EMBL" id="SEN28359.1"/>
    </source>
</evidence>
<evidence type="ECO:0000259" key="1">
    <source>
        <dbReference type="PROSITE" id="PS51677"/>
    </source>
</evidence>
<organism evidence="2 3">
    <name type="scientific">Paenibacillus sophorae</name>
    <dbReference type="NCBI Taxonomy" id="1333845"/>
    <lineage>
        <taxon>Bacteria</taxon>
        <taxon>Bacillati</taxon>
        <taxon>Bacillota</taxon>
        <taxon>Bacilli</taxon>
        <taxon>Bacillales</taxon>
        <taxon>Paenibacillaceae</taxon>
        <taxon>Paenibacillus</taxon>
    </lineage>
</organism>
<proteinExistence type="predicted"/>
<dbReference type="InterPro" id="IPR050248">
    <property type="entry name" value="Polysacc_deacetylase_ArnD"/>
</dbReference>
<dbReference type="AlphaFoldDB" id="A0A1H8F9F3"/>
<dbReference type="EMBL" id="FODH01000001">
    <property type="protein sequence ID" value="SEN28359.1"/>
    <property type="molecule type" value="Genomic_DNA"/>
</dbReference>
<dbReference type="Pfam" id="PF01522">
    <property type="entry name" value="Polysacc_deac_1"/>
    <property type="match status" value="1"/>
</dbReference>
<protein>
    <submittedName>
        <fullName evidence="2">Polysaccharide deacetylase</fullName>
    </submittedName>
</protein>
<sequence length="83" mass="9513">MLPHHLRFYYAIWEVHTNQKVIALTFDDGPDPSETEQILDVLNQYDAKSTFFGIGKRLASYPDVARRIIAEGHELANHTTAWA</sequence>
<dbReference type="InterPro" id="IPR011330">
    <property type="entry name" value="Glyco_hydro/deAcase_b/a-brl"/>
</dbReference>
<dbReference type="PROSITE" id="PS51677">
    <property type="entry name" value="NODB"/>
    <property type="match status" value="1"/>
</dbReference>
<dbReference type="CDD" id="cd10917">
    <property type="entry name" value="CE4_NodB_like_6s_7s"/>
    <property type="match status" value="1"/>
</dbReference>
<dbReference type="InterPro" id="IPR002509">
    <property type="entry name" value="NODB_dom"/>
</dbReference>
<reference evidence="2 3" key="1">
    <citation type="submission" date="2016-10" db="EMBL/GenBank/DDBJ databases">
        <authorList>
            <person name="de Groot N.N."/>
        </authorList>
    </citation>
    <scope>NUCLEOTIDE SEQUENCE [LARGE SCALE GENOMIC DNA]</scope>
    <source>
        <strain evidence="2 3">CGMCC 1.10238</strain>
    </source>
</reference>
<accession>A0A1H8F9F3</accession>
<dbReference type="GO" id="GO:0005975">
    <property type="term" value="P:carbohydrate metabolic process"/>
    <property type="evidence" value="ECO:0007669"/>
    <property type="project" value="InterPro"/>
</dbReference>
<dbReference type="SUPFAM" id="SSF88713">
    <property type="entry name" value="Glycoside hydrolase/deacetylase"/>
    <property type="match status" value="1"/>
</dbReference>
<name>A0A1H8F9F3_9BACL</name>
<gene>
    <name evidence="2" type="ORF">SAMN04487895_10137</name>
</gene>
<dbReference type="GO" id="GO:0016810">
    <property type="term" value="F:hydrolase activity, acting on carbon-nitrogen (but not peptide) bonds"/>
    <property type="evidence" value="ECO:0007669"/>
    <property type="project" value="InterPro"/>
</dbReference>
<dbReference type="PANTHER" id="PTHR10587">
    <property type="entry name" value="GLYCOSYL TRANSFERASE-RELATED"/>
    <property type="match status" value="1"/>
</dbReference>